<protein>
    <submittedName>
        <fullName evidence="1">Uncharacterized protein</fullName>
    </submittedName>
</protein>
<accession>A0A953M3V0</accession>
<dbReference type="EMBL" id="JAIOIV010000151">
    <property type="protein sequence ID" value="MBZ0158408.1"/>
    <property type="molecule type" value="Genomic_DNA"/>
</dbReference>
<evidence type="ECO:0000313" key="2">
    <source>
        <dbReference type="Proteomes" id="UP000705867"/>
    </source>
</evidence>
<organism evidence="1 2">
    <name type="scientific">Candidatus Nitrobium versatile</name>
    <dbReference type="NCBI Taxonomy" id="2884831"/>
    <lineage>
        <taxon>Bacteria</taxon>
        <taxon>Pseudomonadati</taxon>
        <taxon>Nitrospirota</taxon>
        <taxon>Nitrospiria</taxon>
        <taxon>Nitrospirales</taxon>
        <taxon>Nitrospiraceae</taxon>
        <taxon>Candidatus Nitrobium</taxon>
    </lineage>
</organism>
<gene>
    <name evidence="1" type="ORF">K8I29_19595</name>
</gene>
<dbReference type="Proteomes" id="UP000705867">
    <property type="component" value="Unassembled WGS sequence"/>
</dbReference>
<proteinExistence type="predicted"/>
<reference evidence="1" key="1">
    <citation type="journal article" date="2021" name="bioRxiv">
        <title>Unraveling nitrogen, sulfur and carbon metabolic pathways and microbial community transcriptional responses to substrate deprivation and toxicity stresses in a bioreactor mimicking anoxic brackish coastal sediment conditions.</title>
        <authorList>
            <person name="Martins P.D."/>
            <person name="Echeveste M.J."/>
            <person name="Arshad A."/>
            <person name="Kurth J."/>
            <person name="Ouboter H."/>
            <person name="Jetten M.S.M."/>
            <person name="Welte C.U."/>
        </authorList>
    </citation>
    <scope>NUCLEOTIDE SEQUENCE</scope>
    <source>
        <strain evidence="1">MAG_39</strain>
    </source>
</reference>
<dbReference type="Pfam" id="PF06147">
    <property type="entry name" value="DUF968"/>
    <property type="match status" value="1"/>
</dbReference>
<sequence length="119" mass="14021">MTFFEITAILLFMSLFKKKTYRSERFLEFTRRQSCLIRKTPSPDPHHLFTGGMGIKCCDLYSIPLDRLVHDELHTIGRGSFENRHGIDLTRELLIHMARYICLLEGNDPDEYDWGVKKQ</sequence>
<reference evidence="1" key="2">
    <citation type="submission" date="2021-08" db="EMBL/GenBank/DDBJ databases">
        <authorList>
            <person name="Dalcin Martins P."/>
        </authorList>
    </citation>
    <scope>NUCLEOTIDE SEQUENCE</scope>
    <source>
        <strain evidence="1">MAG_39</strain>
    </source>
</reference>
<comment type="caution">
    <text evidence="1">The sequence shown here is derived from an EMBL/GenBank/DDBJ whole genome shotgun (WGS) entry which is preliminary data.</text>
</comment>
<dbReference type="InterPro" id="IPR010373">
    <property type="entry name" value="DUF968"/>
</dbReference>
<evidence type="ECO:0000313" key="1">
    <source>
        <dbReference type="EMBL" id="MBZ0158408.1"/>
    </source>
</evidence>
<name>A0A953M3V0_9BACT</name>
<dbReference type="AlphaFoldDB" id="A0A953M3V0"/>